<keyword evidence="1" id="KW-1133">Transmembrane helix</keyword>
<evidence type="ECO:0000313" key="2">
    <source>
        <dbReference type="EMBL" id="SMF77509.1"/>
    </source>
</evidence>
<sequence>MNWATIADYQLKDFMMVSVEVYEALHQAYLNENWPFQLIFLIVLAIQMAMIPRYRIPTLIVLSLVWIFLAWVYMAQTLGQVIWLGETLAWLCTAQALLILGSSILTKVDESDGTRPSMHLKALVFLIVSVPWEALISGQWSLSQSYGLGVLSSVSASIAITWLTLKSGKTRLILLIIPFALLLFQCFLLYGLYFNSVS</sequence>
<dbReference type="RefSeq" id="WP_132325083.1">
    <property type="nucleotide sequence ID" value="NZ_FWZT01000031.1"/>
</dbReference>
<evidence type="ECO:0000313" key="3">
    <source>
        <dbReference type="Proteomes" id="UP000192907"/>
    </source>
</evidence>
<reference evidence="3" key="1">
    <citation type="submission" date="2017-04" db="EMBL/GenBank/DDBJ databases">
        <authorList>
            <person name="Varghese N."/>
            <person name="Submissions S."/>
        </authorList>
    </citation>
    <scope>NUCLEOTIDE SEQUENCE [LARGE SCALE GENOMIC DNA]</scope>
    <source>
        <strain evidence="3">RKEM611</strain>
    </source>
</reference>
<dbReference type="EMBL" id="FWZT01000031">
    <property type="protein sequence ID" value="SMF77509.1"/>
    <property type="molecule type" value="Genomic_DNA"/>
</dbReference>
<keyword evidence="3" id="KW-1185">Reference proteome</keyword>
<feature type="transmembrane region" description="Helical" evidence="1">
    <location>
        <begin position="146"/>
        <end position="165"/>
    </location>
</feature>
<dbReference type="AlphaFoldDB" id="A0A1Y6CNV3"/>
<feature type="transmembrane region" description="Helical" evidence="1">
    <location>
        <begin position="88"/>
        <end position="108"/>
    </location>
</feature>
<dbReference type="Proteomes" id="UP000192907">
    <property type="component" value="Unassembled WGS sequence"/>
</dbReference>
<feature type="transmembrane region" description="Helical" evidence="1">
    <location>
        <begin position="58"/>
        <end position="76"/>
    </location>
</feature>
<feature type="transmembrane region" description="Helical" evidence="1">
    <location>
        <begin position="172"/>
        <end position="193"/>
    </location>
</feature>
<proteinExistence type="predicted"/>
<name>A0A1Y6CNV3_9BACT</name>
<dbReference type="STRING" id="1513793.SAMN06296036_13155"/>
<keyword evidence="1" id="KW-0812">Transmembrane</keyword>
<feature type="transmembrane region" description="Helical" evidence="1">
    <location>
        <begin position="120"/>
        <end position="140"/>
    </location>
</feature>
<accession>A0A1Y6CNV3</accession>
<evidence type="ECO:0000256" key="1">
    <source>
        <dbReference type="SAM" id="Phobius"/>
    </source>
</evidence>
<organism evidence="2 3">
    <name type="scientific">Pseudobacteriovorax antillogorgiicola</name>
    <dbReference type="NCBI Taxonomy" id="1513793"/>
    <lineage>
        <taxon>Bacteria</taxon>
        <taxon>Pseudomonadati</taxon>
        <taxon>Bdellovibrionota</taxon>
        <taxon>Oligoflexia</taxon>
        <taxon>Oligoflexales</taxon>
        <taxon>Pseudobacteriovoracaceae</taxon>
        <taxon>Pseudobacteriovorax</taxon>
    </lineage>
</organism>
<keyword evidence="1" id="KW-0472">Membrane</keyword>
<gene>
    <name evidence="2" type="ORF">SAMN06296036_13155</name>
</gene>
<protein>
    <submittedName>
        <fullName evidence="2">Uncharacterized protein</fullName>
    </submittedName>
</protein>